<dbReference type="InterPro" id="IPR012365">
    <property type="entry name" value="Pesteras_lmo2642"/>
</dbReference>
<evidence type="ECO:0000256" key="2">
    <source>
        <dbReference type="ARBA" id="ARBA00022801"/>
    </source>
</evidence>
<dbReference type="RefSeq" id="WP_073271730.1">
    <property type="nucleotide sequence ID" value="NZ_FRAC01000006.1"/>
</dbReference>
<dbReference type="PANTHER" id="PTHR42988:SF2">
    <property type="entry name" value="CYCLIC NUCLEOTIDE PHOSPHODIESTERASE CBUA0032-RELATED"/>
    <property type="match status" value="1"/>
</dbReference>
<evidence type="ECO:0000256" key="1">
    <source>
        <dbReference type="ARBA" id="ARBA00022723"/>
    </source>
</evidence>
<dbReference type="OrthoDB" id="2036332at2"/>
<keyword evidence="2" id="KW-0378">Hydrolase</keyword>
<keyword evidence="8" id="KW-1185">Reference proteome</keyword>
<dbReference type="Pfam" id="PF00149">
    <property type="entry name" value="Metallophos"/>
    <property type="match status" value="1"/>
</dbReference>
<dbReference type="PROSITE" id="PS51257">
    <property type="entry name" value="PROKAR_LIPOPROTEIN"/>
    <property type="match status" value="1"/>
</dbReference>
<dbReference type="GO" id="GO:0046872">
    <property type="term" value="F:metal ion binding"/>
    <property type="evidence" value="ECO:0007669"/>
    <property type="project" value="UniProtKB-KW"/>
</dbReference>
<dbReference type="Proteomes" id="UP000184386">
    <property type="component" value="Unassembled WGS sequence"/>
</dbReference>
<gene>
    <name evidence="7" type="ORF">SAMN02745136_00085</name>
</gene>
<dbReference type="InterPro" id="IPR040869">
    <property type="entry name" value="CNP_C"/>
</dbReference>
<dbReference type="GO" id="GO:0016787">
    <property type="term" value="F:hydrolase activity"/>
    <property type="evidence" value="ECO:0007669"/>
    <property type="project" value="UniProtKB-KW"/>
</dbReference>
<dbReference type="Gene3D" id="1.10.246.180">
    <property type="match status" value="1"/>
</dbReference>
<evidence type="ECO:0000256" key="4">
    <source>
        <dbReference type="ARBA" id="ARBA00025742"/>
    </source>
</evidence>
<sequence length="445" mass="50972">MSSKYIKRFIFVFFIISVFVTGCSIGRNPIESGKAVTMYIASDVHYLADSINDKGTAFQNFWTSGDGRMLNYADEIIDAFRNDIKNNKPDVLIISGDLTTNGEKQSHLALAKKLEKIEKNTGTRVYVIPGNHDIENTWARGFKGEERYKTPTISASEFKKIYKDFGFREAISKDKYSLSYLAAPSKDVWLLMLDTCEYHLNKKAGSPVTNGEISENTLNWIRKCSKMAKKHNTRIVTVMHHNLFNHNTRINYGFTLDNSEKAEQVFRECNLNLVFSGHIHIQDIKYNGEDNDRIYEITTSSLLMYPIQYGVLRYSSLTGFDYSTSQVNVDSWARDTGISDSNLTDFMSYSRLFLADNTYKKAYTALSKTELYTEEEMEAMAETLSLLNVNYFRGTTNNIKDSVMNSIGYKLWMKAGEIESLENLRAYILSMIPHDDMDNNKLHIN</sequence>
<dbReference type="Gene3D" id="3.60.21.10">
    <property type="match status" value="1"/>
</dbReference>
<dbReference type="EMBL" id="FRAC01000006">
    <property type="protein sequence ID" value="SHJ46209.1"/>
    <property type="molecule type" value="Genomic_DNA"/>
</dbReference>
<keyword evidence="3" id="KW-0408">Iron</keyword>
<dbReference type="PANTHER" id="PTHR42988">
    <property type="entry name" value="PHOSPHOHYDROLASE"/>
    <property type="match status" value="1"/>
</dbReference>
<proteinExistence type="inferred from homology"/>
<dbReference type="InterPro" id="IPR050884">
    <property type="entry name" value="CNP_phosphodiesterase-III"/>
</dbReference>
<evidence type="ECO:0000313" key="7">
    <source>
        <dbReference type="EMBL" id="SHJ46209.1"/>
    </source>
</evidence>
<comment type="similarity">
    <text evidence="4">Belongs to the cyclic nucleotide phosphodiesterase class-III family.</text>
</comment>
<dbReference type="InterPro" id="IPR029052">
    <property type="entry name" value="Metallo-depent_PP-like"/>
</dbReference>
<dbReference type="PIRSF" id="PIRSF034890">
    <property type="entry name" value="Pesteras_lmo2642"/>
    <property type="match status" value="1"/>
</dbReference>
<dbReference type="SUPFAM" id="SSF56300">
    <property type="entry name" value="Metallo-dependent phosphatases"/>
    <property type="match status" value="1"/>
</dbReference>
<keyword evidence="1" id="KW-0479">Metal-binding</keyword>
<protein>
    <submittedName>
        <fullName evidence="7">3',5'-cyclic AMP phosphodiesterase CpdA</fullName>
    </submittedName>
</protein>
<reference evidence="7 8" key="1">
    <citation type="submission" date="2016-11" db="EMBL/GenBank/DDBJ databases">
        <authorList>
            <person name="Jaros S."/>
            <person name="Januszkiewicz K."/>
            <person name="Wedrychowicz H."/>
        </authorList>
    </citation>
    <scope>NUCLEOTIDE SEQUENCE [LARGE SCALE GENOMIC DNA]</scope>
    <source>
        <strain evidence="7 8">DSM 15929</strain>
    </source>
</reference>
<evidence type="ECO:0000256" key="3">
    <source>
        <dbReference type="ARBA" id="ARBA00023004"/>
    </source>
</evidence>
<evidence type="ECO:0000259" key="6">
    <source>
        <dbReference type="Pfam" id="PF17839"/>
    </source>
</evidence>
<feature type="domain" description="Cyclic nucleotide phosphodiesterase C-terminal" evidence="6">
    <location>
        <begin position="328"/>
        <end position="438"/>
    </location>
</feature>
<dbReference type="AlphaFoldDB" id="A0A1M6JHL7"/>
<dbReference type="Pfam" id="PF17839">
    <property type="entry name" value="CNP_C_terminal"/>
    <property type="match status" value="1"/>
</dbReference>
<accession>A0A1M6JHL7</accession>
<evidence type="ECO:0000259" key="5">
    <source>
        <dbReference type="Pfam" id="PF00149"/>
    </source>
</evidence>
<dbReference type="InterPro" id="IPR004843">
    <property type="entry name" value="Calcineurin-like_PHP"/>
</dbReference>
<feature type="domain" description="Calcineurin-like phosphoesterase" evidence="5">
    <location>
        <begin position="39"/>
        <end position="281"/>
    </location>
</feature>
<organism evidence="7 8">
    <name type="scientific">Anaerocolumna jejuensis DSM 15929</name>
    <dbReference type="NCBI Taxonomy" id="1121322"/>
    <lineage>
        <taxon>Bacteria</taxon>
        <taxon>Bacillati</taxon>
        <taxon>Bacillota</taxon>
        <taxon>Clostridia</taxon>
        <taxon>Lachnospirales</taxon>
        <taxon>Lachnospiraceae</taxon>
        <taxon>Anaerocolumna</taxon>
    </lineage>
</organism>
<dbReference type="STRING" id="1121322.SAMN02745136_00085"/>
<evidence type="ECO:0000313" key="8">
    <source>
        <dbReference type="Proteomes" id="UP000184386"/>
    </source>
</evidence>
<name>A0A1M6JHL7_9FIRM</name>